<evidence type="ECO:0008006" key="5">
    <source>
        <dbReference type="Google" id="ProtNLM"/>
    </source>
</evidence>
<dbReference type="EMBL" id="CP052909">
    <property type="protein sequence ID" value="QNJ97005.1"/>
    <property type="molecule type" value="Genomic_DNA"/>
</dbReference>
<keyword evidence="2" id="KW-1133">Transmembrane helix</keyword>
<name>A0A7G8PRN9_9FLAO</name>
<protein>
    <recommendedName>
        <fullName evidence="5">SH3 domain-containing protein</fullName>
    </recommendedName>
</protein>
<dbReference type="RefSeq" id="WP_186990370.1">
    <property type="nucleotide sequence ID" value="NZ_CP052909.1"/>
</dbReference>
<keyword evidence="2" id="KW-0472">Membrane</keyword>
<evidence type="ECO:0000256" key="1">
    <source>
        <dbReference type="SAM" id="MobiDB-lite"/>
    </source>
</evidence>
<evidence type="ECO:0000256" key="2">
    <source>
        <dbReference type="SAM" id="Phobius"/>
    </source>
</evidence>
<feature type="compositionally biased region" description="Basic and acidic residues" evidence="1">
    <location>
        <begin position="72"/>
        <end position="96"/>
    </location>
</feature>
<evidence type="ECO:0000313" key="3">
    <source>
        <dbReference type="EMBL" id="QNJ97005.1"/>
    </source>
</evidence>
<keyword evidence="2" id="KW-0812">Transmembrane</keyword>
<evidence type="ECO:0000313" key="4">
    <source>
        <dbReference type="Proteomes" id="UP000515514"/>
    </source>
</evidence>
<dbReference type="Gene3D" id="2.30.30.40">
    <property type="entry name" value="SH3 Domains"/>
    <property type="match status" value="1"/>
</dbReference>
<gene>
    <name evidence="3" type="ORF">ALE3EI_0421</name>
</gene>
<reference evidence="3 4" key="1">
    <citation type="submission" date="2020-04" db="EMBL/GenBank/DDBJ databases">
        <title>Genome sequence of Altibacter aquimarinus strain ALE3EI.</title>
        <authorList>
            <person name="Oh H.-M."/>
            <person name="Jang D."/>
        </authorList>
    </citation>
    <scope>NUCLEOTIDE SEQUENCE [LARGE SCALE GENOMIC DNA]</scope>
    <source>
        <strain evidence="3 4">ALE3EI</strain>
    </source>
</reference>
<dbReference type="AlphaFoldDB" id="A0A7G8PRN9"/>
<dbReference type="Proteomes" id="UP000515514">
    <property type="component" value="Chromosome"/>
</dbReference>
<feature type="transmembrane region" description="Helical" evidence="2">
    <location>
        <begin position="108"/>
        <end position="128"/>
    </location>
</feature>
<accession>A0A7G8PRN9</accession>
<sequence length="227" mass="26388">MSEKLRELIEGYTNNDPKFFRTEDGRMMERTEDGEDVFTGYFQDSEGKFYTAVAWEEELRKLYRETQDIRAEKQRKAEAERQEVLADRKREEEKNSSLETKPTKKPKVLIFVIAVVLLVLLIFAVYSWNDTEEQRVDHNSPDTTEIPTKISDMDTVFGDAIITGSSVRLRKNPSTAAAIISVFEEEGERVQRLTPDTLVKEWKYVQRKNGEQGWVFSAYVNDSITPR</sequence>
<keyword evidence="4" id="KW-1185">Reference proteome</keyword>
<organism evidence="3 4">
    <name type="scientific">Constantimarinum furrinae</name>
    <dbReference type="NCBI Taxonomy" id="2562285"/>
    <lineage>
        <taxon>Bacteria</taxon>
        <taxon>Pseudomonadati</taxon>
        <taxon>Bacteroidota</taxon>
        <taxon>Flavobacteriia</taxon>
        <taxon>Flavobacteriales</taxon>
        <taxon>Flavobacteriaceae</taxon>
        <taxon>Altibacter/Constantimarinum group</taxon>
        <taxon>Constantimarinum</taxon>
    </lineage>
</organism>
<proteinExistence type="predicted"/>
<feature type="region of interest" description="Disordered" evidence="1">
    <location>
        <begin position="72"/>
        <end position="100"/>
    </location>
</feature>
<dbReference type="KEGG" id="alti:ALE3EI_0421"/>